<comment type="similarity">
    <text evidence="1">Belongs to the metallo-beta-lactamase superfamily.</text>
</comment>
<evidence type="ECO:0000313" key="7">
    <source>
        <dbReference type="Proteomes" id="UP000596202"/>
    </source>
</evidence>
<keyword evidence="2" id="KW-0479">Metal-binding</keyword>
<reference evidence="6 7" key="1">
    <citation type="submission" date="2021-01" db="EMBL/GenBank/DDBJ databases">
        <title>FDA dAtabase for Regulatory Grade micrObial Sequences (FDA-ARGOS): Supporting development and validation of Infectious Disease Dx tests.</title>
        <authorList>
            <person name="Sproer C."/>
            <person name="Gronow S."/>
            <person name="Severitt S."/>
            <person name="Schroder I."/>
            <person name="Tallon L."/>
            <person name="Sadzewicz L."/>
            <person name="Zhao X."/>
            <person name="Boylan J."/>
            <person name="Ott S."/>
            <person name="Bowen H."/>
            <person name="Vavikolanu K."/>
            <person name="Mehta A."/>
            <person name="Aluvathingal J."/>
            <person name="Nadendla S."/>
            <person name="Lowell S."/>
            <person name="Myers T."/>
            <person name="Yan Y."/>
            <person name="Sichtig H."/>
        </authorList>
    </citation>
    <scope>NUCLEOTIDE SEQUENCE [LARGE SCALE GENOMIC DNA]</scope>
    <source>
        <strain evidence="6 7">FDAARGOS_1131</strain>
    </source>
</reference>
<evidence type="ECO:0000256" key="3">
    <source>
        <dbReference type="ARBA" id="ARBA00022801"/>
    </source>
</evidence>
<evidence type="ECO:0000259" key="5">
    <source>
        <dbReference type="SMART" id="SM00849"/>
    </source>
</evidence>
<protein>
    <submittedName>
        <fullName evidence="6">MBL fold metallo-hydrolase</fullName>
    </submittedName>
</protein>
<dbReference type="EMBL" id="CP068108">
    <property type="protein sequence ID" value="QQU01903.1"/>
    <property type="molecule type" value="Genomic_DNA"/>
</dbReference>
<name>A0A9Q6ZB41_MYROD</name>
<dbReference type="InterPro" id="IPR051013">
    <property type="entry name" value="MBL_superfamily_lactonases"/>
</dbReference>
<dbReference type="GO" id="GO:0046872">
    <property type="term" value="F:metal ion binding"/>
    <property type="evidence" value="ECO:0007669"/>
    <property type="project" value="UniProtKB-KW"/>
</dbReference>
<organism evidence="6 7">
    <name type="scientific">Myroides odoratus</name>
    <name type="common">Flavobacterium odoratum</name>
    <dbReference type="NCBI Taxonomy" id="256"/>
    <lineage>
        <taxon>Bacteria</taxon>
        <taxon>Pseudomonadati</taxon>
        <taxon>Bacteroidota</taxon>
        <taxon>Flavobacteriia</taxon>
        <taxon>Flavobacteriales</taxon>
        <taxon>Flavobacteriaceae</taxon>
        <taxon>Myroides</taxon>
    </lineage>
</organism>
<keyword evidence="4" id="KW-0862">Zinc</keyword>
<dbReference type="CDD" id="cd07742">
    <property type="entry name" value="metallo-hydrolase-like_MBL-fold"/>
    <property type="match status" value="1"/>
</dbReference>
<evidence type="ECO:0000256" key="4">
    <source>
        <dbReference type="ARBA" id="ARBA00022833"/>
    </source>
</evidence>
<sequence>MKIHHLNCVAIQSPIGDNAIGHCVLIEIAEELILLDAGISSMDLAQPSLHFSEELIQQIGLDFTEMRSAKEQILDLGLNPNHVTTIVLTHLDFDHSSGLLDFPQATVHIGAEELNSFVQGNPRYLSFVLEHQPKIEAYAASPANWLGFEARYLSIHPELKIALIPLFGHTTGHCGIAFEVEQQVYFYIGDAYYLRAELTDPHHPVHGLTTSRAVDNAQRVETLHRLMAFVKDHPEVCVFGYHDAAEFKGGVGKLRE</sequence>
<dbReference type="InterPro" id="IPR036866">
    <property type="entry name" value="RibonucZ/Hydroxyglut_hydro"/>
</dbReference>
<dbReference type="SUPFAM" id="SSF56281">
    <property type="entry name" value="Metallo-hydrolase/oxidoreductase"/>
    <property type="match status" value="1"/>
</dbReference>
<dbReference type="GeneID" id="93527837"/>
<proteinExistence type="inferred from homology"/>
<feature type="domain" description="Metallo-beta-lactamase" evidence="5">
    <location>
        <begin position="20"/>
        <end position="233"/>
    </location>
</feature>
<dbReference type="Gene3D" id="3.60.15.10">
    <property type="entry name" value="Ribonuclease Z/Hydroxyacylglutathione hydrolase-like"/>
    <property type="match status" value="1"/>
</dbReference>
<gene>
    <name evidence="6" type="ORF">I6I88_09235</name>
</gene>
<dbReference type="PANTHER" id="PTHR42978:SF3">
    <property type="entry name" value="BLR3078 PROTEIN"/>
    <property type="match status" value="1"/>
</dbReference>
<evidence type="ECO:0000256" key="1">
    <source>
        <dbReference type="ARBA" id="ARBA00007749"/>
    </source>
</evidence>
<evidence type="ECO:0000256" key="2">
    <source>
        <dbReference type="ARBA" id="ARBA00022723"/>
    </source>
</evidence>
<dbReference type="SMART" id="SM00849">
    <property type="entry name" value="Lactamase_B"/>
    <property type="match status" value="1"/>
</dbReference>
<dbReference type="AlphaFoldDB" id="A0A9Q6ZB41"/>
<evidence type="ECO:0000313" key="6">
    <source>
        <dbReference type="EMBL" id="QQU01903.1"/>
    </source>
</evidence>
<dbReference type="PANTHER" id="PTHR42978">
    <property type="entry name" value="QUORUM-QUENCHING LACTONASE YTNP-RELATED-RELATED"/>
    <property type="match status" value="1"/>
</dbReference>
<accession>A0A9Q6ZB41</accession>
<dbReference type="RefSeq" id="WP_002985157.1">
    <property type="nucleotide sequence ID" value="NZ_CP068108.1"/>
</dbReference>
<dbReference type="OrthoDB" id="9802248at2"/>
<dbReference type="Pfam" id="PF00753">
    <property type="entry name" value="Lactamase_B"/>
    <property type="match status" value="1"/>
</dbReference>
<dbReference type="GO" id="GO:0016787">
    <property type="term" value="F:hydrolase activity"/>
    <property type="evidence" value="ECO:0007669"/>
    <property type="project" value="UniProtKB-KW"/>
</dbReference>
<keyword evidence="3" id="KW-0378">Hydrolase</keyword>
<dbReference type="InterPro" id="IPR001279">
    <property type="entry name" value="Metallo-B-lactamas"/>
</dbReference>
<dbReference type="Proteomes" id="UP000596202">
    <property type="component" value="Chromosome"/>
</dbReference>